<dbReference type="SUPFAM" id="SSF52540">
    <property type="entry name" value="P-loop containing nucleoside triphosphate hydrolases"/>
    <property type="match status" value="1"/>
</dbReference>
<reference evidence="3 4" key="1">
    <citation type="submission" date="2019-08" db="EMBL/GenBank/DDBJ databases">
        <authorList>
            <person name="Guy L."/>
        </authorList>
    </citation>
    <scope>NUCLEOTIDE SEQUENCE [LARGE SCALE GENOMIC DNA]</scope>
    <source>
        <strain evidence="3 4">SGT-108</strain>
    </source>
</reference>
<keyword evidence="1" id="KW-0472">Membrane</keyword>
<organism evidence="3 4">
    <name type="scientific">Aquicella siphonis</name>
    <dbReference type="NCBI Taxonomy" id="254247"/>
    <lineage>
        <taxon>Bacteria</taxon>
        <taxon>Pseudomonadati</taxon>
        <taxon>Pseudomonadota</taxon>
        <taxon>Gammaproteobacteria</taxon>
        <taxon>Legionellales</taxon>
        <taxon>Coxiellaceae</taxon>
        <taxon>Aquicella</taxon>
    </lineage>
</organism>
<dbReference type="InterPro" id="IPR027417">
    <property type="entry name" value="P-loop_NTPase"/>
</dbReference>
<gene>
    <name evidence="3" type="ORF">AQUSIP_20140</name>
</gene>
<evidence type="ECO:0000259" key="2">
    <source>
        <dbReference type="Pfam" id="PF12696"/>
    </source>
</evidence>
<feature type="transmembrane region" description="Helical" evidence="1">
    <location>
        <begin position="50"/>
        <end position="71"/>
    </location>
</feature>
<dbReference type="Gene3D" id="3.40.50.300">
    <property type="entry name" value="P-loop containing nucleotide triphosphate hydrolases"/>
    <property type="match status" value="2"/>
</dbReference>
<evidence type="ECO:0000256" key="1">
    <source>
        <dbReference type="SAM" id="Phobius"/>
    </source>
</evidence>
<keyword evidence="4" id="KW-1185">Reference proteome</keyword>
<evidence type="ECO:0000313" key="4">
    <source>
        <dbReference type="Proteomes" id="UP000324194"/>
    </source>
</evidence>
<dbReference type="Proteomes" id="UP000324194">
    <property type="component" value="Chromosome 1"/>
</dbReference>
<evidence type="ECO:0000313" key="3">
    <source>
        <dbReference type="EMBL" id="VVC76690.1"/>
    </source>
</evidence>
<keyword evidence="1" id="KW-0812">Transmembrane</keyword>
<protein>
    <recommendedName>
        <fullName evidence="2">TraD/TraG TraM recognition site domain-containing protein</fullName>
    </recommendedName>
</protein>
<dbReference type="InterPro" id="IPR032689">
    <property type="entry name" value="TraG-D_C"/>
</dbReference>
<feature type="domain" description="TraD/TraG TraM recognition site" evidence="2">
    <location>
        <begin position="434"/>
        <end position="553"/>
    </location>
</feature>
<dbReference type="EMBL" id="LR699119">
    <property type="protein sequence ID" value="VVC76690.1"/>
    <property type="molecule type" value="Genomic_DNA"/>
</dbReference>
<sequence>MGMRGLEEQHELSPQLLLRDTRTLGMKIVDFFKDPTNSAITMFGFASAAYVFPGICEFIALIGACVFLYAYTRTSTLPFRMPLRSKAKDYNDPLPGSNKPRIARGISFFGNRKSNNDELWFNNDDMRTHVLIFGSTGSGKTVALTSLSFNALVQGSGFLYVDGKGDNSLFANVFSMCRTMGREDDLLLINFMTGARDVIGAQEKRLSNTMNPFCNGSSSMLSQLVVSLMDSGSQSSDGDMWKGRAIVFVEALMKVLVYMRDKGKILLDANSIRNYFELTRLEAIAMDKMFPRDNQEPVSLADAPELIIEPIRNYVKNLPGYDVSKKGKQGSQVLEQHGFITMQLTKTFGSLADTYGHIIRVNLAEVDLKDVVLNRRILVVLLPALEKSPDELSNLGKVIIASLKAMMAAGLGDSVEGSYREVITRKPTNAPTPYMCILDEYGYYAVKGFAVVPAQARSLGFSVIFAGQDLPAFQKASKEEAASIGANTNIKICMKLEDPMETWEFFHKTAGESYVTKVDSFQTNAGSLLNNYMDSRSASSEKRQRIDLLDLKEQREGEAHIFFKSKIIRARMFFANPKPPVKMRLNQFLKVEPPLNRTLMDLEERIDRFREILINNESVAMPSDEGEEIQIISDSIASQPDANPIERALASLLAFHNRHATAETAEVAVEEEMPEGKLNIFAKVALDETVKAIVGATQIARFSEPLINKSVAKDKIELLERLMGRSASQANPMTNEIIKDMSLATEYPPPVEGVLLPSEEVVAIANELCDYVTSLKTNAQEGDV</sequence>
<name>A0A5E4PI25_9COXI</name>
<dbReference type="PANTHER" id="PTHR30121:SF6">
    <property type="entry name" value="SLR6007 PROTEIN"/>
    <property type="match status" value="1"/>
</dbReference>
<dbReference type="AlphaFoldDB" id="A0A5E4PI25"/>
<dbReference type="Pfam" id="PF12696">
    <property type="entry name" value="TraG-D_C"/>
    <property type="match status" value="1"/>
</dbReference>
<dbReference type="PANTHER" id="PTHR30121">
    <property type="entry name" value="UNCHARACTERIZED PROTEIN YJGR-RELATED"/>
    <property type="match status" value="1"/>
</dbReference>
<dbReference type="InterPro" id="IPR051162">
    <property type="entry name" value="T4SS_component"/>
</dbReference>
<dbReference type="KEGG" id="asip:AQUSIP_20140"/>
<accession>A0A5E4PI25</accession>
<keyword evidence="1" id="KW-1133">Transmembrane helix</keyword>
<proteinExistence type="predicted"/>